<dbReference type="SUPFAM" id="SSF53649">
    <property type="entry name" value="Alkaline phosphatase-like"/>
    <property type="match status" value="1"/>
</dbReference>
<keyword evidence="7" id="KW-0256">Endoplasmic reticulum</keyword>
<dbReference type="AlphaFoldDB" id="A0A8H7PX52"/>
<keyword evidence="13" id="KW-1185">Reference proteome</keyword>
<dbReference type="PANTHER" id="PTHR23071">
    <property type="entry name" value="PHOSPHATIDYLINOSITOL GLYCAN"/>
    <property type="match status" value="1"/>
</dbReference>
<keyword evidence="9 11" id="KW-0472">Membrane</keyword>
<name>A0A8H7PX52_9FUNG</name>
<keyword evidence="4" id="KW-0337">GPI-anchor biosynthesis</keyword>
<feature type="transmembrane region" description="Helical" evidence="11">
    <location>
        <begin position="711"/>
        <end position="732"/>
    </location>
</feature>
<organism evidence="12 13">
    <name type="scientific">Umbelopsis vinacea</name>
    <dbReference type="NCBI Taxonomy" id="44442"/>
    <lineage>
        <taxon>Eukaryota</taxon>
        <taxon>Fungi</taxon>
        <taxon>Fungi incertae sedis</taxon>
        <taxon>Mucoromycota</taxon>
        <taxon>Mucoromycotina</taxon>
        <taxon>Umbelopsidomycetes</taxon>
        <taxon>Umbelopsidales</taxon>
        <taxon>Umbelopsidaceae</taxon>
        <taxon>Umbelopsis</taxon>
    </lineage>
</organism>
<dbReference type="InterPro" id="IPR039524">
    <property type="entry name" value="PIGO/GPI13"/>
</dbReference>
<dbReference type="UniPathway" id="UPA00196"/>
<feature type="transmembrane region" description="Helical" evidence="11">
    <location>
        <begin position="1022"/>
        <end position="1042"/>
    </location>
</feature>
<feature type="transmembrane region" description="Helical" evidence="11">
    <location>
        <begin position="752"/>
        <end position="773"/>
    </location>
</feature>
<feature type="transmembrane region" description="Helical" evidence="11">
    <location>
        <begin position="828"/>
        <end position="846"/>
    </location>
</feature>
<evidence type="ECO:0000256" key="4">
    <source>
        <dbReference type="ARBA" id="ARBA00022502"/>
    </source>
</evidence>
<feature type="transmembrane region" description="Helical" evidence="11">
    <location>
        <begin position="601"/>
        <end position="622"/>
    </location>
</feature>
<evidence type="ECO:0000256" key="5">
    <source>
        <dbReference type="ARBA" id="ARBA00022679"/>
    </source>
</evidence>
<comment type="subcellular location">
    <subcellularLocation>
        <location evidence="1">Endoplasmic reticulum membrane</location>
        <topology evidence="1">Multi-pass membrane protein</topology>
    </subcellularLocation>
</comment>
<evidence type="ECO:0000256" key="8">
    <source>
        <dbReference type="ARBA" id="ARBA00022989"/>
    </source>
</evidence>
<sequence>MKAIVQSKGILDSYEPPFQRAIIVLIDALRFDFLPKLSERPSDQFYTNRLPIVQDLLDQSPESTVLFQFRADPPTTTMQRLKALMTGSLPTFIDAGSNFASSDVNEDHLLRHLVRRFKSTYFMGDDTWKNLFSDVLNDNSRIFPFDSFKVFDLDTVDHGILGKLWPLLADGHLSQDPTKSSLIDNGSNSSQWDCIITHFLGVDHCGHTYGPEHPSMAAKLDEMNTMLQRLVQYVDEDTLLILFGDHGMSVQGDHGGESEEEVMSGLLMHSKRPLTLSHSNHKKGDLHQDYFQHLFSKIHRNRDKALSYDHDAITARLGYDATAYPIVSQIHLVPTLSYLFGTPIPFGNLGALIPDLLYPTQQVDGPATLLYFIQQFRINALQVYNYLSMYSSSGKHNGFSISALDPLFQILYAADRRLDDLSSQPTFKKWVGTSHSSEEESTTLVEQLEDILMMYDEFLIATLKYCMAIWAQFDVGCMVAGSVILVAALLSIVGVFVKPRWIYTFQHAFNNTVVRLLTTLGAASGFIFGFAVAHLSTQESGLWYSYVARHGVFDKMSIFGWTTTLAFLGNTAGLAIAIATQSELTLSVFQKCSKWISHNPELILVLITSLVHALTLGSNSFIVYEDSVVRFILASWSIYWLIRGVASSSHTLRSLKSSSDLWAPILTLLFIQATATTGLCREEQQPNCTYVHSGSLSFMPSANETTFVDNWLTVIATTAFLLASIFLCIFLPGVMQQAWFSSSKPKKTASTSYTWCKALYGLSIGLTMLRYIYLIFENTSSTQYIVVSTLQSSTYQNLSSAVIYLDGLTAEQWLHTFTRLFQIYIPRLNYLIGGLFLSFAFCKAWKPVDLKALEESAWIAHIGGTIILATVQRPIGGVIILCWPLMLQTLTRRSDKSSISKTLTARLVVLHYLGEHLFFVTGHQAILTAIHWETAFIGFDEMYMIPNAILVSLATLGGFIVSWSSSLVVISQVLGDNPDPRLRQAIYQASVLLMSLFIFIPTSLSSVFIIVLRRHLMTWKIFAPRFLLQCILFFGSCLYLMAMEGFIGGNLSDVPLRQPNRL</sequence>
<feature type="transmembrane region" description="Helical" evidence="11">
    <location>
        <begin position="948"/>
        <end position="974"/>
    </location>
</feature>
<dbReference type="GO" id="GO:0005789">
    <property type="term" value="C:endoplasmic reticulum membrane"/>
    <property type="evidence" value="ECO:0007669"/>
    <property type="project" value="UniProtKB-SubCell"/>
</dbReference>
<evidence type="ECO:0000256" key="2">
    <source>
        <dbReference type="ARBA" id="ARBA00004687"/>
    </source>
</evidence>
<dbReference type="Proteomes" id="UP000612746">
    <property type="component" value="Unassembled WGS sequence"/>
</dbReference>
<accession>A0A8H7PX52</accession>
<dbReference type="PANTHER" id="PTHR23071:SF1">
    <property type="entry name" value="GPI ETHANOLAMINE PHOSPHATE TRANSFERASE 3"/>
    <property type="match status" value="1"/>
</dbReference>
<feature type="transmembrane region" description="Helical" evidence="11">
    <location>
        <begin position="516"/>
        <end position="536"/>
    </location>
</feature>
<dbReference type="InterPro" id="IPR017850">
    <property type="entry name" value="Alkaline_phosphatase_core_sf"/>
</dbReference>
<evidence type="ECO:0000256" key="10">
    <source>
        <dbReference type="ARBA" id="ARBA00023180"/>
    </source>
</evidence>
<feature type="transmembrane region" description="Helical" evidence="11">
    <location>
        <begin position="556"/>
        <end position="580"/>
    </location>
</feature>
<dbReference type="EMBL" id="JAEPRA010000008">
    <property type="protein sequence ID" value="KAG2181438.1"/>
    <property type="molecule type" value="Genomic_DNA"/>
</dbReference>
<evidence type="ECO:0000256" key="7">
    <source>
        <dbReference type="ARBA" id="ARBA00022824"/>
    </source>
</evidence>
<evidence type="ECO:0000256" key="9">
    <source>
        <dbReference type="ARBA" id="ARBA00023136"/>
    </source>
</evidence>
<evidence type="ECO:0000313" key="13">
    <source>
        <dbReference type="Proteomes" id="UP000612746"/>
    </source>
</evidence>
<comment type="similarity">
    <text evidence="3">Belongs to the PIGG/PIGN/PIGO family. PIGO subfamily.</text>
</comment>
<evidence type="ECO:0000256" key="11">
    <source>
        <dbReference type="SAM" id="Phobius"/>
    </source>
</evidence>
<dbReference type="Gene3D" id="3.40.720.10">
    <property type="entry name" value="Alkaline Phosphatase, subunit A"/>
    <property type="match status" value="1"/>
</dbReference>
<keyword evidence="8 11" id="KW-1133">Transmembrane helix</keyword>
<dbReference type="GO" id="GO:0006506">
    <property type="term" value="P:GPI anchor biosynthetic process"/>
    <property type="evidence" value="ECO:0007669"/>
    <property type="project" value="UniProtKB-UniPathway"/>
</dbReference>
<evidence type="ECO:0000256" key="3">
    <source>
        <dbReference type="ARBA" id="ARBA00008695"/>
    </source>
</evidence>
<protein>
    <recommendedName>
        <fullName evidence="14">GPI ethanolamine phosphate transferase 3</fullName>
    </recommendedName>
</protein>
<dbReference type="OrthoDB" id="272139at2759"/>
<dbReference type="CDD" id="cd16023">
    <property type="entry name" value="GPI_EPT_3"/>
    <property type="match status" value="1"/>
</dbReference>
<evidence type="ECO:0008006" key="14">
    <source>
        <dbReference type="Google" id="ProtNLM"/>
    </source>
</evidence>
<evidence type="ECO:0000256" key="6">
    <source>
        <dbReference type="ARBA" id="ARBA00022692"/>
    </source>
</evidence>
<feature type="transmembrane region" description="Helical" evidence="11">
    <location>
        <begin position="469"/>
        <end position="496"/>
    </location>
</feature>
<keyword evidence="5" id="KW-0808">Transferase</keyword>
<keyword evidence="10" id="KW-0325">Glycoprotein</keyword>
<dbReference type="InterPro" id="IPR002591">
    <property type="entry name" value="Phosphodiest/P_Trfase"/>
</dbReference>
<evidence type="ECO:0000313" key="12">
    <source>
        <dbReference type="EMBL" id="KAG2181438.1"/>
    </source>
</evidence>
<dbReference type="Pfam" id="PF01663">
    <property type="entry name" value="Phosphodiest"/>
    <property type="match status" value="1"/>
</dbReference>
<evidence type="ECO:0000256" key="1">
    <source>
        <dbReference type="ARBA" id="ARBA00004477"/>
    </source>
</evidence>
<comment type="caution">
    <text evidence="12">The sequence shown here is derived from an EMBL/GenBank/DDBJ whole genome shotgun (WGS) entry which is preliminary data.</text>
</comment>
<feature type="transmembrane region" description="Helical" evidence="11">
    <location>
        <begin position="986"/>
        <end position="1010"/>
    </location>
</feature>
<reference evidence="12" key="1">
    <citation type="submission" date="2020-12" db="EMBL/GenBank/DDBJ databases">
        <title>Metabolic potential, ecology and presence of endohyphal bacteria is reflected in genomic diversity of Mucoromycotina.</title>
        <authorList>
            <person name="Muszewska A."/>
            <person name="Okrasinska A."/>
            <person name="Steczkiewicz K."/>
            <person name="Drgas O."/>
            <person name="Orlowska M."/>
            <person name="Perlinska-Lenart U."/>
            <person name="Aleksandrzak-Piekarczyk T."/>
            <person name="Szatraj K."/>
            <person name="Zielenkiewicz U."/>
            <person name="Pilsyk S."/>
            <person name="Malc E."/>
            <person name="Mieczkowski P."/>
            <person name="Kruszewska J.S."/>
            <person name="Biernat P."/>
            <person name="Pawlowska J."/>
        </authorList>
    </citation>
    <scope>NUCLEOTIDE SEQUENCE</scope>
    <source>
        <strain evidence="12">WA0000051536</strain>
    </source>
</reference>
<gene>
    <name evidence="12" type="ORF">INT44_008251</name>
</gene>
<dbReference type="InterPro" id="IPR037675">
    <property type="entry name" value="PIG-O_N"/>
</dbReference>
<proteinExistence type="inferred from homology"/>
<dbReference type="GO" id="GO:0051377">
    <property type="term" value="F:mannose-ethanolamine phosphotransferase activity"/>
    <property type="evidence" value="ECO:0007669"/>
    <property type="project" value="InterPro"/>
</dbReference>
<keyword evidence="6 11" id="KW-0812">Transmembrane</keyword>
<comment type="pathway">
    <text evidence="2">Glycolipid biosynthesis; glycosylphosphatidylinositol-anchor biosynthesis.</text>
</comment>